<evidence type="ECO:0000313" key="9">
    <source>
        <dbReference type="Proteomes" id="UP000031512"/>
    </source>
</evidence>
<feature type="region of interest" description="Disordered" evidence="4">
    <location>
        <begin position="153"/>
        <end position="173"/>
    </location>
</feature>
<dbReference type="GO" id="GO:0003729">
    <property type="term" value="F:mRNA binding"/>
    <property type="evidence" value="ECO:0007669"/>
    <property type="project" value="TreeGrafter"/>
</dbReference>
<dbReference type="SUPFAM" id="SSF54736">
    <property type="entry name" value="ClpS-like"/>
    <property type="match status" value="1"/>
</dbReference>
<organism evidence="8 9">
    <name type="scientific">Theileria equi strain WA</name>
    <dbReference type="NCBI Taxonomy" id="1537102"/>
    <lineage>
        <taxon>Eukaryota</taxon>
        <taxon>Sar</taxon>
        <taxon>Alveolata</taxon>
        <taxon>Apicomplexa</taxon>
        <taxon>Aconoidasida</taxon>
        <taxon>Piroplasmida</taxon>
        <taxon>Theileriidae</taxon>
        <taxon>Theileria</taxon>
    </lineage>
</organism>
<protein>
    <recommendedName>
        <fullName evidence="10">50S ribosomal protein L12</fullName>
    </recommendedName>
</protein>
<dbReference type="GO" id="GO:1990904">
    <property type="term" value="C:ribonucleoprotein complex"/>
    <property type="evidence" value="ECO:0007669"/>
    <property type="project" value="UniProtKB-KW"/>
</dbReference>
<dbReference type="Pfam" id="PF16320">
    <property type="entry name" value="Ribosomal_L12_N"/>
    <property type="match status" value="1"/>
</dbReference>
<dbReference type="InterPro" id="IPR036235">
    <property type="entry name" value="Ribosomal_bL12_oligo_N_sf"/>
</dbReference>
<evidence type="ECO:0008006" key="10">
    <source>
        <dbReference type="Google" id="ProtNLM"/>
    </source>
</evidence>
<keyword evidence="5" id="KW-0812">Transmembrane</keyword>
<evidence type="ECO:0000256" key="5">
    <source>
        <dbReference type="SAM" id="Phobius"/>
    </source>
</evidence>
<evidence type="ECO:0000256" key="3">
    <source>
        <dbReference type="ARBA" id="ARBA00023274"/>
    </source>
</evidence>
<dbReference type="OrthoDB" id="361944at2759"/>
<dbReference type="GO" id="GO:0006412">
    <property type="term" value="P:translation"/>
    <property type="evidence" value="ECO:0007669"/>
    <property type="project" value="InterPro"/>
</dbReference>
<evidence type="ECO:0000259" key="7">
    <source>
        <dbReference type="Pfam" id="PF16320"/>
    </source>
</evidence>
<dbReference type="InterPro" id="IPR000206">
    <property type="entry name" value="Ribosomal_bL12"/>
</dbReference>
<dbReference type="GeneID" id="15804557"/>
<name>L1LBV3_THEEQ</name>
<dbReference type="HAMAP" id="MF_00368">
    <property type="entry name" value="Ribosomal_bL12"/>
    <property type="match status" value="1"/>
</dbReference>
<comment type="similarity">
    <text evidence="1">Belongs to the bacterial ribosomal protein bL12 family.</text>
</comment>
<dbReference type="PANTHER" id="PTHR45987">
    <property type="entry name" value="39S RIBOSOMAL PROTEIN L12"/>
    <property type="match status" value="1"/>
</dbReference>
<dbReference type="Pfam" id="PF00542">
    <property type="entry name" value="Ribosomal_L12"/>
    <property type="match status" value="1"/>
</dbReference>
<dbReference type="GO" id="GO:0005737">
    <property type="term" value="C:cytoplasm"/>
    <property type="evidence" value="ECO:0007669"/>
    <property type="project" value="UniProtKB-ARBA"/>
</dbReference>
<keyword evidence="9" id="KW-1185">Reference proteome</keyword>
<evidence type="ECO:0000256" key="4">
    <source>
        <dbReference type="SAM" id="MobiDB-lite"/>
    </source>
</evidence>
<comment type="caution">
    <text evidence="8">The sequence shown here is derived from an EMBL/GenBank/DDBJ whole genome shotgun (WGS) entry which is preliminary data.</text>
</comment>
<keyword evidence="5" id="KW-0472">Membrane</keyword>
<dbReference type="InterPro" id="IPR014719">
    <property type="entry name" value="Ribosomal_bL12_C/ClpS-like"/>
</dbReference>
<evidence type="ECO:0000256" key="1">
    <source>
        <dbReference type="ARBA" id="ARBA00007197"/>
    </source>
</evidence>
<feature type="transmembrane region" description="Helical" evidence="5">
    <location>
        <begin position="48"/>
        <end position="69"/>
    </location>
</feature>
<dbReference type="SUPFAM" id="SSF48300">
    <property type="entry name" value="Ribosomal protein L7/12, oligomerisation (N-terminal) domain"/>
    <property type="match status" value="1"/>
</dbReference>
<reference evidence="8 9" key="1">
    <citation type="journal article" date="2012" name="BMC Genomics">
        <title>Comparative genomic analysis and phylogenetic position of Theileria equi.</title>
        <authorList>
            <person name="Kappmeyer L.S."/>
            <person name="Thiagarajan M."/>
            <person name="Herndon D.R."/>
            <person name="Ramsay J.D."/>
            <person name="Caler E."/>
            <person name="Djikeng A."/>
            <person name="Gillespie J.J."/>
            <person name="Lau A.O."/>
            <person name="Roalson E.H."/>
            <person name="Silva J.C."/>
            <person name="Silva M.G."/>
            <person name="Suarez C.E."/>
            <person name="Ueti M.W."/>
            <person name="Nene V.M."/>
            <person name="Mealey R.H."/>
            <person name="Knowles D.P."/>
            <person name="Brayton K.A."/>
        </authorList>
    </citation>
    <scope>NUCLEOTIDE SEQUENCE [LARGE SCALE GENOMIC DNA]</scope>
    <source>
        <strain evidence="8 9">WA</strain>
    </source>
</reference>
<dbReference type="GO" id="GO:0005840">
    <property type="term" value="C:ribosome"/>
    <property type="evidence" value="ECO:0007669"/>
    <property type="project" value="UniProtKB-KW"/>
</dbReference>
<feature type="domain" description="Large ribosomal subunit protein bL12 C-terminal" evidence="6">
    <location>
        <begin position="176"/>
        <end position="244"/>
    </location>
</feature>
<dbReference type="STRING" id="1537102.L1LBV3"/>
<evidence type="ECO:0000313" key="8">
    <source>
        <dbReference type="EMBL" id="EKX72922.1"/>
    </source>
</evidence>
<dbReference type="InterPro" id="IPR008932">
    <property type="entry name" value="Ribosomal_bL12_oligo"/>
</dbReference>
<dbReference type="Gene3D" id="3.30.1390.10">
    <property type="match status" value="1"/>
</dbReference>
<dbReference type="InterPro" id="IPR013823">
    <property type="entry name" value="Ribosomal_bL12_C"/>
</dbReference>
<dbReference type="PANTHER" id="PTHR45987:SF4">
    <property type="entry name" value="LARGE RIBOSOMAL SUBUNIT PROTEIN BL12M"/>
    <property type="match status" value="1"/>
</dbReference>
<proteinExistence type="inferred from homology"/>
<dbReference type="KEGG" id="beq:BEWA_014810"/>
<dbReference type="RefSeq" id="XP_004832374.1">
    <property type="nucleotide sequence ID" value="XM_004832317.1"/>
</dbReference>
<keyword evidence="5" id="KW-1133">Transmembrane helix</keyword>
<keyword evidence="3" id="KW-0687">Ribonucleoprotein</keyword>
<keyword evidence="2" id="KW-0689">Ribosomal protein</keyword>
<dbReference type="Proteomes" id="UP000031512">
    <property type="component" value="Unassembled WGS sequence"/>
</dbReference>
<evidence type="ECO:0000259" key="6">
    <source>
        <dbReference type="Pfam" id="PF00542"/>
    </source>
</evidence>
<dbReference type="EMBL" id="ACOU01000004">
    <property type="protein sequence ID" value="EKX72922.1"/>
    <property type="molecule type" value="Genomic_DNA"/>
</dbReference>
<feature type="domain" description="Large ribosomal subunit protein bL12 oligomerization" evidence="7">
    <location>
        <begin position="108"/>
        <end position="149"/>
    </location>
</feature>
<dbReference type="eggNOG" id="KOG1715">
    <property type="taxonomic scope" value="Eukaryota"/>
</dbReference>
<evidence type="ECO:0000256" key="2">
    <source>
        <dbReference type="ARBA" id="ARBA00022980"/>
    </source>
</evidence>
<gene>
    <name evidence="8" type="ORF">BEWA_014810</name>
</gene>
<dbReference type="AlphaFoldDB" id="L1LBV3"/>
<accession>L1LBV3</accession>
<dbReference type="VEuPathDB" id="PiroplasmaDB:BEWA_014810"/>
<sequence>MPLVYKNLRDTTEFQRIDTGIGHGTSINSLKSQSFLNGPRFKYTFGSFHLLVLYTLYILLIPQCFALSYRRECKSVGYISTGICYGAINTRSFCVSQRRHGLGINSSKVDQILEELKVLTLMETAELVKKIEETFGVSATPVMQVQAAGVATVSGQTEETKEEEEEEEEKKKKTSFEVLLTEVKTEKRMSMFRTLKSLMPDHDLQQIKKIMDNLPFSLNIFKTQKEADELKAKIEESGGTVKIQ</sequence>
<dbReference type="GO" id="GO:0003735">
    <property type="term" value="F:structural constituent of ribosome"/>
    <property type="evidence" value="ECO:0007669"/>
    <property type="project" value="InterPro"/>
</dbReference>
<dbReference type="Gene3D" id="1.20.5.710">
    <property type="entry name" value="Single helix bin"/>
    <property type="match status" value="1"/>
</dbReference>